<accession>A0ABR3JQG9</accession>
<keyword evidence="1" id="KW-0175">Coiled coil</keyword>
<protein>
    <recommendedName>
        <fullName evidence="2">F-box domain-containing protein</fullName>
    </recommendedName>
</protein>
<sequence>MNNVAGRMRAIQSGFPSHLSAKLDAYGRSRCESMLCMAAHAENKAAFARCVEVDGDLCVLGRALAAHVQKMESFLDVTIHPFNPETYHLPFTRCSAALPFCAKALRATGVPEDLDFADMLEIKSFMANQRDMDAVNLGRLAAERSPDTAYFYWAASLTGDSLVGLRMGKKGLKCKKITPCIRLCLIIRAIEHETALGIRYIAKANSSDSAWELGAAFLMSALEDAKIYMDEAPPDNRHMSTVISWYIILKIIFLDVDPELNADLSPVKDALAQLKSTDELLKFLGLDSFKTTARMVQEAVVKLYAPALDEWREAMLKAFKDPDTVDKPLPEETEESIASWLARSSLEDEAHHATIRRAGQDRLPNIPGLYKCSWCNTPSAGLRRCGGCEKTRAQNEFHQDTLNAVVNQTSSGLVASRSSGHRFDSSYGAHGLEAHDTQRSLAQLEHAIDALEDELTIAAACIEQSRARVRLLGSSRGSKPSPIQYLPVELLSEIFLRCPSNTLDVSRTPWTLIQVCKEWSAVALDTPQLWASISLRRDGLRRVRSVGAVNRLVEVHLNRAKQNLLDLTLDLDALSGVNEHHPALDILMAHSSRWRSLSVVICIHSFRELASVKGRLPTLRYLDVKFRGYYQDIKPFIDFFETAPALREVSSMNMLGNILIPFSGIKYLHGGAVSPSQLYHALRHAHNIIHLAFDSSGFSNIINSASPSQEILSLPHLTTLETDDGYPITNFLNTPCLRDLTFIARRSAEFDQCTSLLSRSSCSLECLDIASYLMSSADVLTALKCIPTLRQLTLRWMPWLSPVFFNQLAQRSSGCWLTLPSLKSLRIDVEDFDGVSLMHFVESRTCDNLNEKLKAVIIDSNRLVPDEDVYASLSALFLRQVGEKGDLYVSVS</sequence>
<dbReference type="InterPro" id="IPR032675">
    <property type="entry name" value="LRR_dom_sf"/>
</dbReference>
<gene>
    <name evidence="3" type="ORF">HGRIS_000248</name>
</gene>
<dbReference type="EMBL" id="JASNQZ010000004">
    <property type="protein sequence ID" value="KAL0958070.1"/>
    <property type="molecule type" value="Genomic_DNA"/>
</dbReference>
<name>A0ABR3JQG9_9AGAR</name>
<dbReference type="InterPro" id="IPR001810">
    <property type="entry name" value="F-box_dom"/>
</dbReference>
<organism evidence="3 4">
    <name type="scientific">Hohenbuehelia grisea</name>
    <dbReference type="NCBI Taxonomy" id="104357"/>
    <lineage>
        <taxon>Eukaryota</taxon>
        <taxon>Fungi</taxon>
        <taxon>Dikarya</taxon>
        <taxon>Basidiomycota</taxon>
        <taxon>Agaricomycotina</taxon>
        <taxon>Agaricomycetes</taxon>
        <taxon>Agaricomycetidae</taxon>
        <taxon>Agaricales</taxon>
        <taxon>Pleurotineae</taxon>
        <taxon>Pleurotaceae</taxon>
        <taxon>Hohenbuehelia</taxon>
    </lineage>
</organism>
<dbReference type="Gene3D" id="3.80.10.10">
    <property type="entry name" value="Ribonuclease Inhibitor"/>
    <property type="match status" value="1"/>
</dbReference>
<proteinExistence type="predicted"/>
<dbReference type="SUPFAM" id="SSF81383">
    <property type="entry name" value="F-box domain"/>
    <property type="match status" value="1"/>
</dbReference>
<dbReference type="SUPFAM" id="SSF52047">
    <property type="entry name" value="RNI-like"/>
    <property type="match status" value="1"/>
</dbReference>
<reference evidence="4" key="1">
    <citation type="submission" date="2024-06" db="EMBL/GenBank/DDBJ databases">
        <title>Multi-omics analyses provide insights into the biosynthesis of the anticancer antibiotic pleurotin in Hohenbuehelia grisea.</title>
        <authorList>
            <person name="Weaver J.A."/>
            <person name="Alberti F."/>
        </authorList>
    </citation>
    <scope>NUCLEOTIDE SEQUENCE [LARGE SCALE GENOMIC DNA]</scope>
    <source>
        <strain evidence="4">T-177</strain>
    </source>
</reference>
<dbReference type="PROSITE" id="PS50181">
    <property type="entry name" value="FBOX"/>
    <property type="match status" value="1"/>
</dbReference>
<evidence type="ECO:0000259" key="2">
    <source>
        <dbReference type="PROSITE" id="PS50181"/>
    </source>
</evidence>
<feature type="coiled-coil region" evidence="1">
    <location>
        <begin position="434"/>
        <end position="461"/>
    </location>
</feature>
<evidence type="ECO:0000313" key="4">
    <source>
        <dbReference type="Proteomes" id="UP001556367"/>
    </source>
</evidence>
<evidence type="ECO:0000256" key="1">
    <source>
        <dbReference type="SAM" id="Coils"/>
    </source>
</evidence>
<keyword evidence="4" id="KW-1185">Reference proteome</keyword>
<feature type="domain" description="F-box" evidence="2">
    <location>
        <begin position="480"/>
        <end position="533"/>
    </location>
</feature>
<dbReference type="Gene3D" id="1.20.1280.50">
    <property type="match status" value="1"/>
</dbReference>
<evidence type="ECO:0000313" key="3">
    <source>
        <dbReference type="EMBL" id="KAL0958070.1"/>
    </source>
</evidence>
<dbReference type="InterPro" id="IPR036047">
    <property type="entry name" value="F-box-like_dom_sf"/>
</dbReference>
<dbReference type="Proteomes" id="UP001556367">
    <property type="component" value="Unassembled WGS sequence"/>
</dbReference>
<comment type="caution">
    <text evidence="3">The sequence shown here is derived from an EMBL/GenBank/DDBJ whole genome shotgun (WGS) entry which is preliminary data.</text>
</comment>